<evidence type="ECO:0000313" key="8">
    <source>
        <dbReference type="EMBL" id="KFI84282.1"/>
    </source>
</evidence>
<dbReference type="Gene3D" id="3.40.50.80">
    <property type="entry name" value="Nucleotide-binding domain of ferredoxin-NADP reductase (FNR) module"/>
    <property type="match status" value="1"/>
</dbReference>
<dbReference type="Pfam" id="PF00175">
    <property type="entry name" value="NAD_binding_1"/>
    <property type="match status" value="1"/>
</dbReference>
<dbReference type="SUPFAM" id="SSF52218">
    <property type="entry name" value="Flavoproteins"/>
    <property type="match status" value="1"/>
</dbReference>
<name>A0A087CLY2_9BIFI</name>
<evidence type="ECO:0000313" key="9">
    <source>
        <dbReference type="Proteomes" id="UP000029050"/>
    </source>
</evidence>
<dbReference type="GO" id="GO:0005829">
    <property type="term" value="C:cytosol"/>
    <property type="evidence" value="ECO:0007669"/>
    <property type="project" value="TreeGrafter"/>
</dbReference>
<dbReference type="PANTHER" id="PTHR19384:SF128">
    <property type="entry name" value="NADPH OXIDOREDUCTASE A"/>
    <property type="match status" value="1"/>
</dbReference>
<dbReference type="Pfam" id="PF00258">
    <property type="entry name" value="Flavodoxin_1"/>
    <property type="match status" value="1"/>
</dbReference>
<dbReference type="GO" id="GO:0019344">
    <property type="term" value="P:cysteine biosynthetic process"/>
    <property type="evidence" value="ECO:0007669"/>
    <property type="project" value="UniProtKB-KW"/>
</dbReference>
<evidence type="ECO:0000259" key="7">
    <source>
        <dbReference type="PROSITE" id="PS51384"/>
    </source>
</evidence>
<keyword evidence="8" id="KW-0560">Oxidoreductase</keyword>
<keyword evidence="9" id="KW-1185">Reference proteome</keyword>
<feature type="domain" description="Flavodoxin-like" evidence="6">
    <location>
        <begin position="11"/>
        <end position="151"/>
    </location>
</feature>
<gene>
    <name evidence="8" type="ORF">BPSY_0160</name>
</gene>
<dbReference type="RefSeq" id="WP_033495986.1">
    <property type="nucleotide sequence ID" value="NZ_JGZI01000002.1"/>
</dbReference>
<dbReference type="EMBL" id="JGZI01000002">
    <property type="protein sequence ID" value="KFI84282.1"/>
    <property type="molecule type" value="Genomic_DNA"/>
</dbReference>
<dbReference type="PRINTS" id="PR00371">
    <property type="entry name" value="FPNCR"/>
</dbReference>
<dbReference type="InterPro" id="IPR023173">
    <property type="entry name" value="NADPH_Cyt_P450_Rdtase_alpha"/>
</dbReference>
<reference evidence="8 9" key="1">
    <citation type="submission" date="2014-03" db="EMBL/GenBank/DDBJ databases">
        <title>Genomics of Bifidobacteria.</title>
        <authorList>
            <person name="Ventura M."/>
            <person name="Milani C."/>
            <person name="Lugli G.A."/>
        </authorList>
    </citation>
    <scope>NUCLEOTIDE SEQUENCE [LARGE SCALE GENOMIC DNA]</scope>
    <source>
        <strain evidence="8 9">LMG 21775</strain>
    </source>
</reference>
<dbReference type="InterPro" id="IPR029039">
    <property type="entry name" value="Flavoprotein-like_sf"/>
</dbReference>
<dbReference type="InterPro" id="IPR001094">
    <property type="entry name" value="Flavdoxin-like"/>
</dbReference>
<dbReference type="GO" id="GO:0010181">
    <property type="term" value="F:FMN binding"/>
    <property type="evidence" value="ECO:0007669"/>
    <property type="project" value="InterPro"/>
</dbReference>
<dbReference type="Gene3D" id="1.20.990.10">
    <property type="entry name" value="NADPH-cytochrome p450 Reductase, Chain A, domain 3"/>
    <property type="match status" value="1"/>
</dbReference>
<dbReference type="PRINTS" id="PR00369">
    <property type="entry name" value="FLAVODOXIN"/>
</dbReference>
<evidence type="ECO:0000259" key="6">
    <source>
        <dbReference type="PROSITE" id="PS50902"/>
    </source>
</evidence>
<comment type="cofactor">
    <cofactor evidence="1">
        <name>FMN</name>
        <dbReference type="ChEBI" id="CHEBI:58210"/>
    </cofactor>
</comment>
<dbReference type="GO" id="GO:0050660">
    <property type="term" value="F:flavin adenine dinucleotide binding"/>
    <property type="evidence" value="ECO:0007669"/>
    <property type="project" value="TreeGrafter"/>
</dbReference>
<dbReference type="AlphaFoldDB" id="A0A087CLY2"/>
<keyword evidence="3" id="KW-0288">FMN</keyword>
<feature type="domain" description="FAD-binding FR-type" evidence="7">
    <location>
        <begin position="204"/>
        <end position="431"/>
    </location>
</feature>
<dbReference type="STRING" id="218140.BPSY_0160"/>
<protein>
    <submittedName>
        <fullName evidence="8">Sulfite reductase flavoprotein</fullName>
        <ecNumber evidence="8">1.8.1.2</ecNumber>
    </submittedName>
</protein>
<evidence type="ECO:0000256" key="2">
    <source>
        <dbReference type="ARBA" id="ARBA00022630"/>
    </source>
</evidence>
<dbReference type="PROSITE" id="PS50902">
    <property type="entry name" value="FLAVODOXIN_LIKE"/>
    <property type="match status" value="1"/>
</dbReference>
<dbReference type="InterPro" id="IPR001709">
    <property type="entry name" value="Flavoprot_Pyr_Nucl_cyt_Rdtase"/>
</dbReference>
<dbReference type="SUPFAM" id="SSF63380">
    <property type="entry name" value="Riboflavin synthase domain-like"/>
    <property type="match status" value="1"/>
</dbReference>
<dbReference type="InterPro" id="IPR017938">
    <property type="entry name" value="Riboflavin_synthase-like_b-brl"/>
</dbReference>
<evidence type="ECO:0000256" key="5">
    <source>
        <dbReference type="SAM" id="MobiDB-lite"/>
    </source>
</evidence>
<evidence type="ECO:0000256" key="4">
    <source>
        <dbReference type="ARBA" id="ARBA00023192"/>
    </source>
</evidence>
<feature type="region of interest" description="Disordered" evidence="5">
    <location>
        <begin position="168"/>
        <end position="203"/>
    </location>
</feature>
<dbReference type="GO" id="GO:0004783">
    <property type="term" value="F:sulfite reductase (NADPH) activity"/>
    <property type="evidence" value="ECO:0007669"/>
    <property type="project" value="UniProtKB-EC"/>
</dbReference>
<dbReference type="PROSITE" id="PS51384">
    <property type="entry name" value="FAD_FR"/>
    <property type="match status" value="1"/>
</dbReference>
<keyword evidence="4" id="KW-0198">Cysteine biosynthesis</keyword>
<dbReference type="PANTHER" id="PTHR19384">
    <property type="entry name" value="NITRIC OXIDE SYNTHASE-RELATED"/>
    <property type="match status" value="1"/>
</dbReference>
<dbReference type="InterPro" id="IPR017927">
    <property type="entry name" value="FAD-bd_FR_type"/>
</dbReference>
<comment type="caution">
    <text evidence="8">The sequence shown here is derived from an EMBL/GenBank/DDBJ whole genome shotgun (WGS) entry which is preliminary data.</text>
</comment>
<dbReference type="Proteomes" id="UP000029050">
    <property type="component" value="Unassembled WGS sequence"/>
</dbReference>
<dbReference type="eggNOG" id="COG0369">
    <property type="taxonomic scope" value="Bacteria"/>
</dbReference>
<keyword evidence="4" id="KW-0028">Amino-acid biosynthesis</keyword>
<sequence length="580" mass="64107">MGDSAADSRSITILVASETGNSLEVGEDLQAAVASVCGRVRLIEAFDYDLDDLEHEDILLMVTSTQGEGEPPYGAEDLYDAVVLAKRTFSLQGVAFAVLGLGDSAYAENYNLMARQFDARYEQLGARRLFPHGECDFDYEEAASHWIAEIMPVLRRELADGEVMEQRVDQEQSTPAPAAGIATPKTAGSDAEPHAAKRSAANAGAPNTATLIERVLLTTPESDKEVYRIRLDLGEGSEYHPGDLLSIRYINGDDTVRRFLDDVFGEGGGEAHEKLFATLKHTRDITRLTPALIGRYAERYGNAELLRLVDDEAWLGRYLAGHRPSALFRDYPPESVGLTDDSVLSVFTSQNRRMYSISNAQCDSGTLVDLTLTKVEYDGWYDAAHDCGSDGMQEAVHGAHHVGECSRYMTTAAIGSRIEFALLSNERFRLPKDASRPIVMIALGSAIAPYRAFLQERSQNRKSYGKNWLMVGNRSPSEDFLYGQELEAYANSGLLSKFDTAWSRYGDIHEHVQDVMLRRGLELWHWIAAGACVYLCGHGRSAIDSIQQALVQVIGEHAGFTEEQAEEYVKSLKSSSRLQY</sequence>
<dbReference type="Gene3D" id="3.40.50.360">
    <property type="match status" value="1"/>
</dbReference>
<dbReference type="InterPro" id="IPR039261">
    <property type="entry name" value="FNR_nucleotide-bd"/>
</dbReference>
<dbReference type="EC" id="1.8.1.2" evidence="8"/>
<dbReference type="OrthoDB" id="7376058at2"/>
<dbReference type="InterPro" id="IPR001433">
    <property type="entry name" value="OxRdtase_FAD/NAD-bd"/>
</dbReference>
<proteinExistence type="predicted"/>
<dbReference type="GeneID" id="98299402"/>
<evidence type="ECO:0000256" key="1">
    <source>
        <dbReference type="ARBA" id="ARBA00001917"/>
    </source>
</evidence>
<dbReference type="Gene3D" id="2.40.30.10">
    <property type="entry name" value="Translation factors"/>
    <property type="match status" value="1"/>
</dbReference>
<dbReference type="InterPro" id="IPR008254">
    <property type="entry name" value="Flavodoxin/NO_synth"/>
</dbReference>
<organism evidence="8 9">
    <name type="scientific">Bifidobacterium psychraerophilum</name>
    <dbReference type="NCBI Taxonomy" id="218140"/>
    <lineage>
        <taxon>Bacteria</taxon>
        <taxon>Bacillati</taxon>
        <taxon>Actinomycetota</taxon>
        <taxon>Actinomycetes</taxon>
        <taxon>Bifidobacteriales</taxon>
        <taxon>Bifidobacteriaceae</taxon>
        <taxon>Bifidobacterium</taxon>
    </lineage>
</organism>
<dbReference type="SUPFAM" id="SSF52343">
    <property type="entry name" value="Ferredoxin reductase-like, C-terminal NADP-linked domain"/>
    <property type="match status" value="1"/>
</dbReference>
<accession>A0A087CLY2</accession>
<keyword evidence="2" id="KW-0285">Flavoprotein</keyword>
<evidence type="ECO:0000256" key="3">
    <source>
        <dbReference type="ARBA" id="ARBA00022643"/>
    </source>
</evidence>